<evidence type="ECO:0000313" key="4">
    <source>
        <dbReference type="EMBL" id="VDD91033.1"/>
    </source>
</evidence>
<dbReference type="Proteomes" id="UP000274131">
    <property type="component" value="Unassembled WGS sequence"/>
</dbReference>
<dbReference type="AlphaFoldDB" id="A0A0N4V7B0"/>
<dbReference type="PROSITE" id="PS00759">
    <property type="entry name" value="ARGE_DAPE_CPG2_2"/>
    <property type="match status" value="1"/>
</dbReference>
<dbReference type="InterPro" id="IPR002933">
    <property type="entry name" value="Peptidase_M20"/>
</dbReference>
<organism evidence="6">
    <name type="scientific">Enterobius vermicularis</name>
    <name type="common">Human pinworm</name>
    <dbReference type="NCBI Taxonomy" id="51028"/>
    <lineage>
        <taxon>Eukaryota</taxon>
        <taxon>Metazoa</taxon>
        <taxon>Ecdysozoa</taxon>
        <taxon>Nematoda</taxon>
        <taxon>Chromadorea</taxon>
        <taxon>Rhabditida</taxon>
        <taxon>Spirurina</taxon>
        <taxon>Oxyuridomorpha</taxon>
        <taxon>Oxyuroidea</taxon>
        <taxon>Oxyuridae</taxon>
        <taxon>Enterobius</taxon>
    </lineage>
</organism>
<keyword evidence="3" id="KW-0862">Zinc</keyword>
<dbReference type="OrthoDB" id="3064516at2759"/>
<dbReference type="Gene3D" id="1.10.150.900">
    <property type="match status" value="1"/>
</dbReference>
<reference evidence="4 5" key="2">
    <citation type="submission" date="2018-10" db="EMBL/GenBank/DDBJ databases">
        <authorList>
            <consortium name="Pathogen Informatics"/>
        </authorList>
    </citation>
    <scope>NUCLEOTIDE SEQUENCE [LARGE SCALE GENOMIC DNA]</scope>
</reference>
<evidence type="ECO:0000256" key="3">
    <source>
        <dbReference type="PIRSR" id="PIRSR036696-2"/>
    </source>
</evidence>
<feature type="binding site" evidence="3">
    <location>
        <position position="115"/>
    </location>
    <ligand>
        <name>Zn(2+)</name>
        <dbReference type="ChEBI" id="CHEBI:29105"/>
        <label>2</label>
    </ligand>
</feature>
<feature type="active site" description="Proton acceptor" evidence="2">
    <location>
        <position position="114"/>
    </location>
</feature>
<keyword evidence="5" id="KW-1185">Reference proteome</keyword>
<keyword evidence="1" id="KW-0378">Hydrolase</keyword>
<dbReference type="Gene3D" id="3.40.630.10">
    <property type="entry name" value="Zn peptidases"/>
    <property type="match status" value="1"/>
</dbReference>
<accession>A0A0N4V7B0</accession>
<dbReference type="GO" id="GO:0046872">
    <property type="term" value="F:metal ion binding"/>
    <property type="evidence" value="ECO:0007669"/>
    <property type="project" value="UniProtKB-KW"/>
</dbReference>
<reference evidence="6" key="1">
    <citation type="submission" date="2017-02" db="UniProtKB">
        <authorList>
            <consortium name="WormBaseParasite"/>
        </authorList>
    </citation>
    <scope>IDENTIFICATION</scope>
</reference>
<dbReference type="InterPro" id="IPR001261">
    <property type="entry name" value="ArgE/DapE_CS"/>
</dbReference>
<dbReference type="Pfam" id="PF01546">
    <property type="entry name" value="Peptidase_M20"/>
    <property type="match status" value="1"/>
</dbReference>
<dbReference type="STRING" id="51028.A0A0N4V7B0"/>
<evidence type="ECO:0000313" key="5">
    <source>
        <dbReference type="Proteomes" id="UP000274131"/>
    </source>
</evidence>
<dbReference type="PIRSF" id="PIRSF036696">
    <property type="entry name" value="ACY-1"/>
    <property type="match status" value="1"/>
</dbReference>
<feature type="binding site" evidence="3">
    <location>
        <position position="142"/>
    </location>
    <ligand>
        <name>Zn(2+)</name>
        <dbReference type="ChEBI" id="CHEBI:29105"/>
        <label>1</label>
    </ligand>
</feature>
<feature type="binding site" evidence="3">
    <location>
        <position position="79"/>
    </location>
    <ligand>
        <name>Zn(2+)</name>
        <dbReference type="ChEBI" id="CHEBI:29105"/>
        <label>1</label>
    </ligand>
</feature>
<proteinExistence type="predicted"/>
<dbReference type="EMBL" id="UXUI01008268">
    <property type="protein sequence ID" value="VDD91033.1"/>
    <property type="molecule type" value="Genomic_DNA"/>
</dbReference>
<evidence type="ECO:0000256" key="1">
    <source>
        <dbReference type="ARBA" id="ARBA00022801"/>
    </source>
</evidence>
<comment type="cofactor">
    <cofactor evidence="3">
        <name>Zn(2+)</name>
        <dbReference type="ChEBI" id="CHEBI:29105"/>
    </cofactor>
    <text evidence="3">Binds 2 Zn(2+) ions per subunit.</text>
</comment>
<protein>
    <submittedName>
        <fullName evidence="6">N-acyl-L-amino-acid amidohydrolase</fullName>
    </submittedName>
</protein>
<keyword evidence="3" id="KW-0479">Metal-binding</keyword>
<evidence type="ECO:0000256" key="2">
    <source>
        <dbReference type="PIRSR" id="PIRSR036696-1"/>
    </source>
</evidence>
<dbReference type="SUPFAM" id="SSF53187">
    <property type="entry name" value="Zn-dependent exopeptidases"/>
    <property type="match status" value="1"/>
</dbReference>
<sequence length="304" mass="34881">MEDIAVTNFRKYLRINTEHPNPNYVIVLTLRGTNPDLPSLVLNSHIDVVSFNFQGHWSYDPYEAYKDSKGRIYGRGTQDMKSNGIQYIEALRRLFKKSIKQFLRTVHLLFVPDEEIGGVDGMAKFVETEEFKQLNVGFALDEGNASETEEFNVFYAERSPWWSIVTCRGRPGHGSLYQEGTASEKFRKVINSFLSFADEQKKLLQSDASLRIGDVITVNLTKVEVGVDFMQSFFRDEVFNHTIFLKNLKRPFQKGVMAIGFSPINNTPVLLHDHDEFLDEKVFLKGVKIYEQLILNLANVPPNL</sequence>
<dbReference type="PANTHER" id="PTHR45892">
    <property type="entry name" value="AMINOACYLASE-1"/>
    <property type="match status" value="1"/>
</dbReference>
<dbReference type="PANTHER" id="PTHR45892:SF1">
    <property type="entry name" value="AMINOACYLASE-1"/>
    <property type="match status" value="1"/>
</dbReference>
<feature type="binding site" evidence="3">
    <location>
        <position position="79"/>
    </location>
    <ligand>
        <name>Zn(2+)</name>
        <dbReference type="ChEBI" id="CHEBI:29105"/>
        <label>2</label>
    </ligand>
</feature>
<evidence type="ECO:0000313" key="6">
    <source>
        <dbReference type="WBParaSite" id="EVEC_0000617301-mRNA-1"/>
    </source>
</evidence>
<name>A0A0N4V7B0_ENTVE</name>
<dbReference type="InterPro" id="IPR052083">
    <property type="entry name" value="Aminoacylase-1_M20A"/>
</dbReference>
<feature type="binding site" evidence="3">
    <location>
        <position position="45"/>
    </location>
    <ligand>
        <name>Zn(2+)</name>
        <dbReference type="ChEBI" id="CHEBI:29105"/>
        <label>1</label>
    </ligand>
</feature>
<dbReference type="WBParaSite" id="EVEC_0000617301-mRNA-1">
    <property type="protein sequence ID" value="EVEC_0000617301-mRNA-1"/>
    <property type="gene ID" value="EVEC_0000617301"/>
</dbReference>
<feature type="active site" evidence="2">
    <location>
        <position position="47"/>
    </location>
</feature>
<gene>
    <name evidence="4" type="ORF">EVEC_LOCUS5784</name>
</gene>
<dbReference type="GO" id="GO:0004046">
    <property type="term" value="F:aminoacylase activity"/>
    <property type="evidence" value="ECO:0007669"/>
    <property type="project" value="TreeGrafter"/>
</dbReference>